<proteinExistence type="predicted"/>
<dbReference type="RefSeq" id="XP_040497152.1">
    <property type="nucleotide sequence ID" value="XM_040641218.1"/>
</dbReference>
<keyword evidence="2" id="KW-1185">Reference proteome</keyword>
<dbReference type="GeneID" id="103665858"/>
<feature type="compositionally biased region" description="Pro residues" evidence="1">
    <location>
        <begin position="345"/>
        <end position="356"/>
    </location>
</feature>
<accession>A0A8M1GQW0</accession>
<feature type="compositionally biased region" description="Low complexity" evidence="1">
    <location>
        <begin position="148"/>
        <end position="163"/>
    </location>
</feature>
<name>A0A8M1GQW0_URSMA</name>
<protein>
    <submittedName>
        <fullName evidence="3">Uncharacterized protein LOC103665858</fullName>
    </submittedName>
</protein>
<dbReference type="AlphaFoldDB" id="A0A8M1GQW0"/>
<organism evidence="2 3">
    <name type="scientific">Ursus maritimus</name>
    <name type="common">Polar bear</name>
    <name type="synonym">Thalarctos maritimus</name>
    <dbReference type="NCBI Taxonomy" id="29073"/>
    <lineage>
        <taxon>Eukaryota</taxon>
        <taxon>Metazoa</taxon>
        <taxon>Chordata</taxon>
        <taxon>Craniata</taxon>
        <taxon>Vertebrata</taxon>
        <taxon>Euteleostomi</taxon>
        <taxon>Mammalia</taxon>
        <taxon>Eutheria</taxon>
        <taxon>Laurasiatheria</taxon>
        <taxon>Carnivora</taxon>
        <taxon>Caniformia</taxon>
        <taxon>Ursidae</taxon>
        <taxon>Ursus</taxon>
    </lineage>
</organism>
<feature type="compositionally biased region" description="Basic residues" evidence="1">
    <location>
        <begin position="138"/>
        <end position="147"/>
    </location>
</feature>
<evidence type="ECO:0000313" key="3">
    <source>
        <dbReference type="RefSeq" id="XP_040497152.1"/>
    </source>
</evidence>
<reference evidence="3" key="1">
    <citation type="submission" date="2025-08" db="UniProtKB">
        <authorList>
            <consortium name="RefSeq"/>
        </authorList>
    </citation>
    <scope>IDENTIFICATION</scope>
    <source>
        <tissue evidence="3">Whole blood</tissue>
    </source>
</reference>
<evidence type="ECO:0000256" key="1">
    <source>
        <dbReference type="SAM" id="MobiDB-lite"/>
    </source>
</evidence>
<evidence type="ECO:0000313" key="2">
    <source>
        <dbReference type="Proteomes" id="UP000261680"/>
    </source>
</evidence>
<feature type="compositionally biased region" description="Polar residues" evidence="1">
    <location>
        <begin position="261"/>
        <end position="271"/>
    </location>
</feature>
<dbReference type="OrthoDB" id="10666811at2759"/>
<gene>
    <name evidence="3" type="primary">LOC103665858</name>
</gene>
<feature type="region of interest" description="Disordered" evidence="1">
    <location>
        <begin position="260"/>
        <end position="356"/>
    </location>
</feature>
<dbReference type="Proteomes" id="UP000261680">
    <property type="component" value="Unplaced"/>
</dbReference>
<sequence>MGCNSKQGCQGRTIQEVESELMPEGAEDVGHAGIWRKSSGQETSMSGIFEEQQGDGRGWSGASKELGERSAPARRCACALALVCLALLLLLLEPRGALGEELQPQETPGPRAAHWMSNLGHFNKYLEKLFNSSLKSKDTKKSKHPKKAANTTKTPPANTVNPPQQTIGKPQPPPSSQGPRQGPGLRCLTQVSWPSDPLYSERSLNSYLPASLTLPENNKEKYLYCLVSFWALGRKGPVLQGERGPWSSYCERKRPPLQVCPASSLQPTPGLTSVRHWEGEPLNRGPAEVRGAGPSNLKGGAPARGSPPTQGSPQSRAALMLAGMSPVGFGTPPPAPQGEEHLVLPGPPGPSQPVWQ</sequence>
<dbReference type="KEGG" id="umr:103665858"/>
<feature type="region of interest" description="Disordered" evidence="1">
    <location>
        <begin position="135"/>
        <end position="187"/>
    </location>
</feature>